<proteinExistence type="predicted"/>
<keyword evidence="1" id="KW-1133">Transmembrane helix</keyword>
<evidence type="ECO:0000313" key="3">
    <source>
        <dbReference type="Proteomes" id="UP000265520"/>
    </source>
</evidence>
<feature type="transmembrane region" description="Helical" evidence="1">
    <location>
        <begin position="5"/>
        <end position="29"/>
    </location>
</feature>
<keyword evidence="3" id="KW-1185">Reference proteome</keyword>
<dbReference type="Proteomes" id="UP000265520">
    <property type="component" value="Unassembled WGS sequence"/>
</dbReference>
<dbReference type="AlphaFoldDB" id="A0A392PYR7"/>
<comment type="caution">
    <text evidence="2">The sequence shown here is derived from an EMBL/GenBank/DDBJ whole genome shotgun (WGS) entry which is preliminary data.</text>
</comment>
<reference evidence="2 3" key="1">
    <citation type="journal article" date="2018" name="Front. Plant Sci.">
        <title>Red Clover (Trifolium pratense) and Zigzag Clover (T. medium) - A Picture of Genomic Similarities and Differences.</title>
        <authorList>
            <person name="Dluhosova J."/>
            <person name="Istvanek J."/>
            <person name="Nedelnik J."/>
            <person name="Repkova J."/>
        </authorList>
    </citation>
    <scope>NUCLEOTIDE SEQUENCE [LARGE SCALE GENOMIC DNA]</scope>
    <source>
        <strain evidence="3">cv. 10/8</strain>
        <tissue evidence="2">Leaf</tissue>
    </source>
</reference>
<evidence type="ECO:0000256" key="1">
    <source>
        <dbReference type="SAM" id="Phobius"/>
    </source>
</evidence>
<accession>A0A392PYR7</accession>
<organism evidence="2 3">
    <name type="scientific">Trifolium medium</name>
    <dbReference type="NCBI Taxonomy" id="97028"/>
    <lineage>
        <taxon>Eukaryota</taxon>
        <taxon>Viridiplantae</taxon>
        <taxon>Streptophyta</taxon>
        <taxon>Embryophyta</taxon>
        <taxon>Tracheophyta</taxon>
        <taxon>Spermatophyta</taxon>
        <taxon>Magnoliopsida</taxon>
        <taxon>eudicotyledons</taxon>
        <taxon>Gunneridae</taxon>
        <taxon>Pentapetalae</taxon>
        <taxon>rosids</taxon>
        <taxon>fabids</taxon>
        <taxon>Fabales</taxon>
        <taxon>Fabaceae</taxon>
        <taxon>Papilionoideae</taxon>
        <taxon>50 kb inversion clade</taxon>
        <taxon>NPAAA clade</taxon>
        <taxon>Hologalegina</taxon>
        <taxon>IRL clade</taxon>
        <taxon>Trifolieae</taxon>
        <taxon>Trifolium</taxon>
    </lineage>
</organism>
<keyword evidence="1" id="KW-0472">Membrane</keyword>
<protein>
    <submittedName>
        <fullName evidence="2">Uncharacterized protein</fullName>
    </submittedName>
</protein>
<name>A0A392PYR7_9FABA</name>
<dbReference type="EMBL" id="LXQA010102002">
    <property type="protein sequence ID" value="MCI16689.1"/>
    <property type="molecule type" value="Genomic_DNA"/>
</dbReference>
<sequence length="42" mass="4656">MIHPVLVVCGGFAVGKVAIFVTFWCLMVVPPLPNALYRDFHP</sequence>
<keyword evidence="1" id="KW-0812">Transmembrane</keyword>
<evidence type="ECO:0000313" key="2">
    <source>
        <dbReference type="EMBL" id="MCI16689.1"/>
    </source>
</evidence>